<dbReference type="EMBL" id="CACVAY010000146">
    <property type="protein sequence ID" value="CAA6828093.1"/>
    <property type="molecule type" value="Genomic_DNA"/>
</dbReference>
<dbReference type="Gene3D" id="1.10.1040.10">
    <property type="entry name" value="N-(1-d-carboxylethyl)-l-norvaline Dehydrogenase, domain 2"/>
    <property type="match status" value="1"/>
</dbReference>
<protein>
    <submittedName>
        <fullName evidence="8">2-hydroxy-3-oxopropionate reductase (EC)</fullName>
        <ecNumber evidence="8">1.1.1.60</ecNumber>
    </submittedName>
</protein>
<dbReference type="GO" id="GO:0008679">
    <property type="term" value="F:2-hydroxy-3-oxopropionate reductase activity"/>
    <property type="evidence" value="ECO:0007669"/>
    <property type="project" value="UniProtKB-EC"/>
</dbReference>
<dbReference type="PANTHER" id="PTHR43060:SF15">
    <property type="entry name" value="3-HYDROXYISOBUTYRATE DEHYDROGENASE-LIKE 1, MITOCHONDRIAL-RELATED"/>
    <property type="match status" value="1"/>
</dbReference>
<gene>
    <name evidence="8" type="ORF">HELGO_WM8853</name>
</gene>
<dbReference type="InterPro" id="IPR008927">
    <property type="entry name" value="6-PGluconate_DH-like_C_sf"/>
</dbReference>
<evidence type="ECO:0000259" key="6">
    <source>
        <dbReference type="Pfam" id="PF03446"/>
    </source>
</evidence>
<comment type="similarity">
    <text evidence="1">Belongs to the HIBADH-related family.</text>
</comment>
<dbReference type="SUPFAM" id="SSF51735">
    <property type="entry name" value="NAD(P)-binding Rossmann-fold domains"/>
    <property type="match status" value="1"/>
</dbReference>
<evidence type="ECO:0000256" key="1">
    <source>
        <dbReference type="ARBA" id="ARBA00009080"/>
    </source>
</evidence>
<dbReference type="SUPFAM" id="SSF48179">
    <property type="entry name" value="6-phosphogluconate dehydrogenase C-terminal domain-like"/>
    <property type="match status" value="1"/>
</dbReference>
<reference evidence="8" key="1">
    <citation type="submission" date="2020-01" db="EMBL/GenBank/DDBJ databases">
        <authorList>
            <person name="Meier V. D."/>
            <person name="Meier V D."/>
        </authorList>
    </citation>
    <scope>NUCLEOTIDE SEQUENCE</scope>
    <source>
        <strain evidence="8">HLG_WM_MAG_07</strain>
    </source>
</reference>
<dbReference type="InterPro" id="IPR006115">
    <property type="entry name" value="6PGDH_NADP-bd"/>
</dbReference>
<evidence type="ECO:0000256" key="4">
    <source>
        <dbReference type="PIRSR" id="PIRSR000103-1"/>
    </source>
</evidence>
<keyword evidence="3" id="KW-0520">NAD</keyword>
<keyword evidence="5" id="KW-0732">Signal</keyword>
<feature type="domain" description="3-hydroxyisobutyrate dehydrogenase-like NAD-binding" evidence="7">
    <location>
        <begin position="170"/>
        <end position="288"/>
    </location>
</feature>
<dbReference type="GO" id="GO:0051287">
    <property type="term" value="F:NAD binding"/>
    <property type="evidence" value="ECO:0007669"/>
    <property type="project" value="InterPro"/>
</dbReference>
<dbReference type="Pfam" id="PF03446">
    <property type="entry name" value="NAD_binding_2"/>
    <property type="match status" value="1"/>
</dbReference>
<feature type="domain" description="6-phosphogluconate dehydrogenase NADP-binding" evidence="6">
    <location>
        <begin position="8"/>
        <end position="167"/>
    </location>
</feature>
<dbReference type="PANTHER" id="PTHR43060">
    <property type="entry name" value="3-HYDROXYISOBUTYRATE DEHYDROGENASE-LIKE 1, MITOCHONDRIAL-RELATED"/>
    <property type="match status" value="1"/>
</dbReference>
<dbReference type="InterPro" id="IPR015815">
    <property type="entry name" value="HIBADH-related"/>
</dbReference>
<dbReference type="AlphaFoldDB" id="A0A6S6UKF9"/>
<dbReference type="InterPro" id="IPR013328">
    <property type="entry name" value="6PGD_dom2"/>
</dbReference>
<dbReference type="GO" id="GO:0016054">
    <property type="term" value="P:organic acid catabolic process"/>
    <property type="evidence" value="ECO:0007669"/>
    <property type="project" value="UniProtKB-ARBA"/>
</dbReference>
<evidence type="ECO:0000313" key="8">
    <source>
        <dbReference type="EMBL" id="CAA6828093.1"/>
    </source>
</evidence>
<dbReference type="InterPro" id="IPR036291">
    <property type="entry name" value="NAD(P)-bd_dom_sf"/>
</dbReference>
<proteinExistence type="inferred from homology"/>
<name>A0A6S6UKF9_9GAMM</name>
<dbReference type="Pfam" id="PF14833">
    <property type="entry name" value="NAD_binding_11"/>
    <property type="match status" value="1"/>
</dbReference>
<organism evidence="8">
    <name type="scientific">uncultured Thiotrichaceae bacterium</name>
    <dbReference type="NCBI Taxonomy" id="298394"/>
    <lineage>
        <taxon>Bacteria</taxon>
        <taxon>Pseudomonadati</taxon>
        <taxon>Pseudomonadota</taxon>
        <taxon>Gammaproteobacteria</taxon>
        <taxon>Thiotrichales</taxon>
        <taxon>Thiotrichaceae</taxon>
        <taxon>environmental samples</taxon>
    </lineage>
</organism>
<evidence type="ECO:0000256" key="5">
    <source>
        <dbReference type="SAM" id="SignalP"/>
    </source>
</evidence>
<evidence type="ECO:0000259" key="7">
    <source>
        <dbReference type="Pfam" id="PF14833"/>
    </source>
</evidence>
<dbReference type="GO" id="GO:0050661">
    <property type="term" value="F:NADP binding"/>
    <property type="evidence" value="ECO:0007669"/>
    <property type="project" value="InterPro"/>
</dbReference>
<feature type="chain" id="PRO_5027755251" evidence="5">
    <location>
        <begin position="22"/>
        <end position="300"/>
    </location>
</feature>
<evidence type="ECO:0000256" key="2">
    <source>
        <dbReference type="ARBA" id="ARBA00023002"/>
    </source>
</evidence>
<accession>A0A6S6UKF9</accession>
<dbReference type="PROSITE" id="PS00895">
    <property type="entry name" value="3_HYDROXYISOBUT_DH"/>
    <property type="match status" value="1"/>
</dbReference>
<feature type="active site" evidence="4">
    <location>
        <position position="176"/>
    </location>
</feature>
<sequence length="300" mass="32043">MQKNKTTVSFLGLGTMGFPMAGHLANAGFEVMVYNRTESVADRWLQTYQGVKALTPAEAAKNAEFVITCVGNDDDVLNIFSGETGIFSTLPDGGICMDHTTTSATLAEDMAGFAKELGHQFLDAPVSGGQAGAEQGILTVMVGGDADAYEKAEPVMQAYAKSVKRIGEAGFGQRCKMVNQICAAGVIQGLAEGLALAQKSGIDADTVLGALQHGAASSWQMVNRTQTMMNDEFDFGFAVDWMRKDLGICLEEAEKLGLELPMTKGVDDAYALLQKAGHQRSDTSVLIKQFDLFDKENDVS</sequence>
<keyword evidence="2 8" id="KW-0560">Oxidoreductase</keyword>
<dbReference type="EC" id="1.1.1.60" evidence="8"/>
<evidence type="ECO:0000256" key="3">
    <source>
        <dbReference type="ARBA" id="ARBA00023027"/>
    </source>
</evidence>
<dbReference type="PIRSF" id="PIRSF000103">
    <property type="entry name" value="HIBADH"/>
    <property type="match status" value="1"/>
</dbReference>
<dbReference type="InterPro" id="IPR002204">
    <property type="entry name" value="3-OH-isobutyrate_DH-rel_CS"/>
</dbReference>
<feature type="signal peptide" evidence="5">
    <location>
        <begin position="1"/>
        <end position="21"/>
    </location>
</feature>
<dbReference type="InterPro" id="IPR029154">
    <property type="entry name" value="HIBADH-like_NADP-bd"/>
</dbReference>
<dbReference type="Gene3D" id="3.40.50.720">
    <property type="entry name" value="NAD(P)-binding Rossmann-like Domain"/>
    <property type="match status" value="1"/>
</dbReference>